<organism evidence="2 3">
    <name type="scientific">Tomitella cavernea</name>
    <dbReference type="NCBI Taxonomy" id="1387982"/>
    <lineage>
        <taxon>Bacteria</taxon>
        <taxon>Bacillati</taxon>
        <taxon>Actinomycetota</taxon>
        <taxon>Actinomycetes</taxon>
        <taxon>Mycobacteriales</taxon>
        <taxon>Tomitella</taxon>
    </lineage>
</organism>
<evidence type="ECO:0000313" key="3">
    <source>
        <dbReference type="Proteomes" id="UP001500839"/>
    </source>
</evidence>
<feature type="compositionally biased region" description="Basic residues" evidence="1">
    <location>
        <begin position="13"/>
        <end position="22"/>
    </location>
</feature>
<evidence type="ECO:0008006" key="4">
    <source>
        <dbReference type="Google" id="ProtNLM"/>
    </source>
</evidence>
<gene>
    <name evidence="2" type="ORF">GCM10023353_12150</name>
</gene>
<dbReference type="Proteomes" id="UP001500839">
    <property type="component" value="Unassembled WGS sequence"/>
</dbReference>
<proteinExistence type="predicted"/>
<accession>A0ABP9CKN4</accession>
<sequence>MDEQQRIEEAKTRARARARAAARRSAATPPPKFRPPDPEPVGPDPVPARYRWVFHAPQGTPPGAGEEMGFQMPVELADLYARHAERAGLIHVDDVAALADKDGTVAVADLPRQVIRHDPPEAGPACWVNPGKWVPMNAPPPKRVEPEPVDVEALSDDQVKALKVEREAIDEALRRRSVWEQKIRVADDPAAHRGHGKEV</sequence>
<name>A0ABP9CKN4_9ACTN</name>
<feature type="compositionally biased region" description="Pro residues" evidence="1">
    <location>
        <begin position="28"/>
        <end position="46"/>
    </location>
</feature>
<protein>
    <recommendedName>
        <fullName evidence="4">Minor tail protein</fullName>
    </recommendedName>
</protein>
<dbReference type="Pfam" id="PF10910">
    <property type="entry name" value="Phage_gene29"/>
    <property type="match status" value="1"/>
</dbReference>
<keyword evidence="3" id="KW-1185">Reference proteome</keyword>
<evidence type="ECO:0000256" key="1">
    <source>
        <dbReference type="SAM" id="MobiDB-lite"/>
    </source>
</evidence>
<dbReference type="RefSeq" id="WP_200170738.1">
    <property type="nucleotide sequence ID" value="NZ_BAABKQ010000001.1"/>
</dbReference>
<dbReference type="InterPro" id="IPR021226">
    <property type="entry name" value="Phage_gene29"/>
</dbReference>
<comment type="caution">
    <text evidence="2">The sequence shown here is derived from an EMBL/GenBank/DDBJ whole genome shotgun (WGS) entry which is preliminary data.</text>
</comment>
<evidence type="ECO:0000313" key="2">
    <source>
        <dbReference type="EMBL" id="GAA4809663.1"/>
    </source>
</evidence>
<dbReference type="EMBL" id="BAABKQ010000001">
    <property type="protein sequence ID" value="GAA4809663.1"/>
    <property type="molecule type" value="Genomic_DNA"/>
</dbReference>
<feature type="region of interest" description="Disordered" evidence="1">
    <location>
        <begin position="1"/>
        <end position="46"/>
    </location>
</feature>
<reference evidence="3" key="1">
    <citation type="journal article" date="2019" name="Int. J. Syst. Evol. Microbiol.">
        <title>The Global Catalogue of Microorganisms (GCM) 10K type strain sequencing project: providing services to taxonomists for standard genome sequencing and annotation.</title>
        <authorList>
            <consortium name="The Broad Institute Genomics Platform"/>
            <consortium name="The Broad Institute Genome Sequencing Center for Infectious Disease"/>
            <person name="Wu L."/>
            <person name="Ma J."/>
        </authorList>
    </citation>
    <scope>NUCLEOTIDE SEQUENCE [LARGE SCALE GENOMIC DNA]</scope>
    <source>
        <strain evidence="3">JCM 18542</strain>
    </source>
</reference>
<feature type="compositionally biased region" description="Basic and acidic residues" evidence="1">
    <location>
        <begin position="1"/>
        <end position="12"/>
    </location>
</feature>